<feature type="non-terminal residue" evidence="3">
    <location>
        <position position="479"/>
    </location>
</feature>
<evidence type="ECO:0000259" key="2">
    <source>
        <dbReference type="SMART" id="SM00343"/>
    </source>
</evidence>
<feature type="compositionally biased region" description="Low complexity" evidence="1">
    <location>
        <begin position="410"/>
        <end position="424"/>
    </location>
</feature>
<dbReference type="InterPro" id="IPR036875">
    <property type="entry name" value="Znf_CCHC_sf"/>
</dbReference>
<feature type="region of interest" description="Disordered" evidence="1">
    <location>
        <begin position="230"/>
        <end position="479"/>
    </location>
</feature>
<dbReference type="PANTHER" id="PTHR22639:SF3">
    <property type="entry name" value="ZINC FINGER CCHC DOMAIN-CONTAINING PROTEIN 3"/>
    <property type="match status" value="1"/>
</dbReference>
<dbReference type="GO" id="GO:0002218">
    <property type="term" value="P:activation of innate immune response"/>
    <property type="evidence" value="ECO:0007669"/>
    <property type="project" value="InterPro"/>
</dbReference>
<proteinExistence type="predicted"/>
<feature type="domain" description="CCHC-type" evidence="2">
    <location>
        <begin position="177"/>
        <end position="193"/>
    </location>
</feature>
<feature type="compositionally biased region" description="Basic and acidic residues" evidence="1">
    <location>
        <begin position="270"/>
        <end position="292"/>
    </location>
</feature>
<dbReference type="AlphaFoldDB" id="A0A8J7NJB4"/>
<dbReference type="PANTHER" id="PTHR22639">
    <property type="entry name" value="GAG-RELATED PROTEIN"/>
    <property type="match status" value="1"/>
</dbReference>
<dbReference type="SUPFAM" id="SSF57756">
    <property type="entry name" value="Retrovirus zinc finger-like domains"/>
    <property type="match status" value="1"/>
</dbReference>
<dbReference type="InterPro" id="IPR057811">
    <property type="entry name" value="RBD_ZCCHC3_2nd"/>
</dbReference>
<feature type="domain" description="CCHC-type" evidence="2">
    <location>
        <begin position="195"/>
        <end position="211"/>
    </location>
</feature>
<feature type="compositionally biased region" description="Acidic residues" evidence="1">
    <location>
        <begin position="377"/>
        <end position="386"/>
    </location>
</feature>
<dbReference type="GO" id="GO:0003690">
    <property type="term" value="F:double-stranded DNA binding"/>
    <property type="evidence" value="ECO:0007669"/>
    <property type="project" value="InterPro"/>
</dbReference>
<keyword evidence="4" id="KW-1185">Reference proteome</keyword>
<name>A0A8J7NJB4_ATRSP</name>
<gene>
    <name evidence="3" type="primary">Zcchc3_21</name>
    <name evidence="3" type="ORF">GTO95_0003090</name>
</gene>
<feature type="compositionally biased region" description="Basic residues" evidence="1">
    <location>
        <begin position="258"/>
        <end position="269"/>
    </location>
</feature>
<organism evidence="3 4">
    <name type="scientific">Atractosteus spatula</name>
    <name type="common">Alligator gar</name>
    <name type="synonym">Lepisosteus spatula</name>
    <dbReference type="NCBI Taxonomy" id="7917"/>
    <lineage>
        <taxon>Eukaryota</taxon>
        <taxon>Metazoa</taxon>
        <taxon>Chordata</taxon>
        <taxon>Craniata</taxon>
        <taxon>Vertebrata</taxon>
        <taxon>Euteleostomi</taxon>
        <taxon>Actinopterygii</taxon>
        <taxon>Neopterygii</taxon>
        <taxon>Holostei</taxon>
        <taxon>Semionotiformes</taxon>
        <taxon>Lepisosteidae</taxon>
        <taxon>Atractosteus</taxon>
    </lineage>
</organism>
<protein>
    <submittedName>
        <fullName evidence="3">ZCHC3 protein</fullName>
    </submittedName>
</protein>
<dbReference type="GO" id="GO:0008270">
    <property type="term" value="F:zinc ion binding"/>
    <property type="evidence" value="ECO:0007669"/>
    <property type="project" value="InterPro"/>
</dbReference>
<dbReference type="Pfam" id="PF23057">
    <property type="entry name" value="RBD_ZCCHC3_1st"/>
    <property type="match status" value="1"/>
</dbReference>
<sequence>MFGREEFIEKILFQSLGVAASDTKCLQGNRKEKYIDVTFNDDNLHRKFSKRCESERNGEWMRFFECEGLVRDNLRWLVVHMFDPFLEDRELTAFLSRHVDVIEAPKSIIDRKGFWTGKRHYHVQLREDKNVEGGYVHPPAYFALGASRGYLYYRDQPIFCRSCYGFGHLEKDCGAKECTRCGSKDHARKFCRAKYCSVCGEEDHLYKKCRWLDPEFVAASEAGFAQVVEEEYGGEEEEEAGPEEDKEQRTTEEGKGQRTGRKKKSKRRVWAGEEEKGSEPRGVLPEERVEREEAVEEGPSERNQEVPMEETGGEENSNKDRGKSLPKRHRSVTEEKSIAEGKKLKARDRTPVTRDEEENAEEGVDRLGETGMGLVEEGVEEGEDTEGSLPPGQRERARDLYARLAVLSPEAGEGSSSAAGLAGSYREFGMLEPDPNGKEQSLDQESSEDGSPRSDFETVSSATPGSNDEMESESSNDPT</sequence>
<feature type="compositionally biased region" description="Basic and acidic residues" evidence="1">
    <location>
        <begin position="246"/>
        <end position="256"/>
    </location>
</feature>
<feature type="compositionally biased region" description="Basic and acidic residues" evidence="1">
    <location>
        <begin position="331"/>
        <end position="354"/>
    </location>
</feature>
<reference evidence="3" key="1">
    <citation type="journal article" date="2021" name="Cell">
        <title>Tracing the genetic footprints of vertebrate landing in non-teleost ray-finned fishes.</title>
        <authorList>
            <person name="Bi X."/>
            <person name="Wang K."/>
            <person name="Yang L."/>
            <person name="Pan H."/>
            <person name="Jiang H."/>
            <person name="Wei Q."/>
            <person name="Fang M."/>
            <person name="Yu H."/>
            <person name="Zhu C."/>
            <person name="Cai Y."/>
            <person name="He Y."/>
            <person name="Gan X."/>
            <person name="Zeng H."/>
            <person name="Yu D."/>
            <person name="Zhu Y."/>
            <person name="Jiang H."/>
            <person name="Qiu Q."/>
            <person name="Yang H."/>
            <person name="Zhang Y.E."/>
            <person name="Wang W."/>
            <person name="Zhu M."/>
            <person name="He S."/>
            <person name="Zhang G."/>
        </authorList>
    </citation>
    <scope>NUCLEOTIDE SEQUENCE</scope>
    <source>
        <strain evidence="3">Allg_001</strain>
    </source>
</reference>
<feature type="domain" description="CCHC-type" evidence="2">
    <location>
        <begin position="159"/>
        <end position="175"/>
    </location>
</feature>
<dbReference type="SMART" id="SM00343">
    <property type="entry name" value="ZnF_C2HC"/>
    <property type="match status" value="3"/>
</dbReference>
<dbReference type="InterPro" id="IPR057810">
    <property type="entry name" value="RBD_ZCCHC3_1st"/>
</dbReference>
<dbReference type="GO" id="GO:0003723">
    <property type="term" value="F:RNA binding"/>
    <property type="evidence" value="ECO:0007669"/>
    <property type="project" value="InterPro"/>
</dbReference>
<dbReference type="InterPro" id="IPR001878">
    <property type="entry name" value="Znf_CCHC"/>
</dbReference>
<comment type="caution">
    <text evidence="3">The sequence shown here is derived from an EMBL/GenBank/DDBJ whole genome shotgun (WGS) entry which is preliminary data.</text>
</comment>
<dbReference type="EMBL" id="JAAWVO010014767">
    <property type="protein sequence ID" value="MBN3314312.1"/>
    <property type="molecule type" value="Genomic_DNA"/>
</dbReference>
<dbReference type="InterPro" id="IPR042509">
    <property type="entry name" value="ZCCHC3"/>
</dbReference>
<dbReference type="Proteomes" id="UP000736164">
    <property type="component" value="Unassembled WGS sequence"/>
</dbReference>
<feature type="non-terminal residue" evidence="3">
    <location>
        <position position="1"/>
    </location>
</feature>
<evidence type="ECO:0000256" key="1">
    <source>
        <dbReference type="SAM" id="MobiDB-lite"/>
    </source>
</evidence>
<evidence type="ECO:0000313" key="4">
    <source>
        <dbReference type="Proteomes" id="UP000736164"/>
    </source>
</evidence>
<feature type="compositionally biased region" description="Acidic residues" evidence="1">
    <location>
        <begin position="468"/>
        <end position="479"/>
    </location>
</feature>
<feature type="compositionally biased region" description="Acidic residues" evidence="1">
    <location>
        <begin position="230"/>
        <end position="245"/>
    </location>
</feature>
<evidence type="ECO:0000313" key="3">
    <source>
        <dbReference type="EMBL" id="MBN3314312.1"/>
    </source>
</evidence>
<accession>A0A8J7NJB4</accession>
<dbReference type="Pfam" id="PF23058">
    <property type="entry name" value="RBD_ZCCHC3_2nd"/>
    <property type="match status" value="1"/>
</dbReference>